<evidence type="ECO:0000313" key="1">
    <source>
        <dbReference type="EMBL" id="KKP86122.1"/>
    </source>
</evidence>
<sequence>MFRISYFEIRIYFLNMAKSFLEELLPHQVNQQKVLLKAHEKAQKIIERATKKANQILIQSNFFHKSLKESLRQELKDAIGQSVKTYQKELEIGIKKSLVDLQEIIKKQLKDNQEFLQSKTKEQWAMIEKDLTDYKQQKKSETDKIITEEIRKLVSETFIKSMPESMKEKLIFEALERAKKDGFFTNS</sequence>
<dbReference type="AlphaFoldDB" id="A0A0G0G345"/>
<name>A0A0G0G345_9BACT</name>
<reference evidence="1 2" key="1">
    <citation type="journal article" date="2015" name="Nature">
        <title>rRNA introns, odd ribosomes, and small enigmatic genomes across a large radiation of phyla.</title>
        <authorList>
            <person name="Brown C.T."/>
            <person name="Hug L.A."/>
            <person name="Thomas B.C."/>
            <person name="Sharon I."/>
            <person name="Castelle C.J."/>
            <person name="Singh A."/>
            <person name="Wilkins M.J."/>
            <person name="Williams K.H."/>
            <person name="Banfield J.F."/>
        </authorList>
    </citation>
    <scope>NUCLEOTIDE SEQUENCE [LARGE SCALE GENOMIC DNA]</scope>
</reference>
<dbReference type="EMBL" id="LBQX01000032">
    <property type="protein sequence ID" value="KKP86122.1"/>
    <property type="molecule type" value="Genomic_DNA"/>
</dbReference>
<proteinExistence type="predicted"/>
<organism evidence="1 2">
    <name type="scientific">Candidatus Roizmanbacteria bacterium GW2011_GWA2_35_8</name>
    <dbReference type="NCBI Taxonomy" id="1618479"/>
    <lineage>
        <taxon>Bacteria</taxon>
        <taxon>Candidatus Roizmaniibacteriota</taxon>
    </lineage>
</organism>
<dbReference type="Proteomes" id="UP000034536">
    <property type="component" value="Unassembled WGS sequence"/>
</dbReference>
<gene>
    <name evidence="1" type="ORF">UR89_C0032G0005</name>
</gene>
<accession>A0A0G0G345</accession>
<comment type="caution">
    <text evidence="1">The sequence shown here is derived from an EMBL/GenBank/DDBJ whole genome shotgun (WGS) entry which is preliminary data.</text>
</comment>
<protein>
    <submittedName>
        <fullName evidence="1">Uncharacterized protein</fullName>
    </submittedName>
</protein>
<evidence type="ECO:0000313" key="2">
    <source>
        <dbReference type="Proteomes" id="UP000034536"/>
    </source>
</evidence>